<dbReference type="InParanoid" id="A0A165CB31"/>
<name>A0A165CB31_9BASI</name>
<evidence type="ECO:0000313" key="2">
    <source>
        <dbReference type="EMBL" id="KZT50520.1"/>
    </source>
</evidence>
<protein>
    <submittedName>
        <fullName evidence="2">Uncharacterized protein</fullName>
    </submittedName>
</protein>
<dbReference type="AlphaFoldDB" id="A0A165CB31"/>
<keyword evidence="3" id="KW-1185">Reference proteome</keyword>
<feature type="region of interest" description="Disordered" evidence="1">
    <location>
        <begin position="198"/>
        <end position="247"/>
    </location>
</feature>
<gene>
    <name evidence="2" type="ORF">CALCODRAFT_488636</name>
</gene>
<evidence type="ECO:0000256" key="1">
    <source>
        <dbReference type="SAM" id="MobiDB-lite"/>
    </source>
</evidence>
<feature type="region of interest" description="Disordered" evidence="1">
    <location>
        <begin position="1"/>
        <end position="52"/>
    </location>
</feature>
<dbReference type="EMBL" id="KV424165">
    <property type="protein sequence ID" value="KZT50520.1"/>
    <property type="molecule type" value="Genomic_DNA"/>
</dbReference>
<dbReference type="Proteomes" id="UP000076842">
    <property type="component" value="Unassembled WGS sequence"/>
</dbReference>
<proteinExistence type="predicted"/>
<feature type="non-terminal residue" evidence="2">
    <location>
        <position position="1"/>
    </location>
</feature>
<feature type="compositionally biased region" description="Acidic residues" evidence="1">
    <location>
        <begin position="205"/>
        <end position="247"/>
    </location>
</feature>
<evidence type="ECO:0000313" key="3">
    <source>
        <dbReference type="Proteomes" id="UP000076842"/>
    </source>
</evidence>
<accession>A0A165CB31</accession>
<reference evidence="2 3" key="1">
    <citation type="journal article" date="2016" name="Mol. Biol. Evol.">
        <title>Comparative Genomics of Early-Diverging Mushroom-Forming Fungi Provides Insights into the Origins of Lignocellulose Decay Capabilities.</title>
        <authorList>
            <person name="Nagy L.G."/>
            <person name="Riley R."/>
            <person name="Tritt A."/>
            <person name="Adam C."/>
            <person name="Daum C."/>
            <person name="Floudas D."/>
            <person name="Sun H."/>
            <person name="Yadav J.S."/>
            <person name="Pangilinan J."/>
            <person name="Larsson K.H."/>
            <person name="Matsuura K."/>
            <person name="Barry K."/>
            <person name="Labutti K."/>
            <person name="Kuo R."/>
            <person name="Ohm R.A."/>
            <person name="Bhattacharya S.S."/>
            <person name="Shirouzu T."/>
            <person name="Yoshinaga Y."/>
            <person name="Martin F.M."/>
            <person name="Grigoriev I.V."/>
            <person name="Hibbett D.S."/>
        </authorList>
    </citation>
    <scope>NUCLEOTIDE SEQUENCE [LARGE SCALE GENOMIC DNA]</scope>
    <source>
        <strain evidence="2 3">HHB12733</strain>
    </source>
</reference>
<dbReference type="STRING" id="1353952.A0A165CB31"/>
<sequence>TLAPPSTTGAKKRKSNKENAAPDESTAKRARKMPERQTDNSVNLKAATTKKPKATEMLKEAEKRILEAETRILEANAKLAASEAKLALTEGKLQKALKKKKKEVKLIPKPTGQAASKKGYQLQTAMLLKDDKKTYNFLVDTVHAAFHQSGAPVKPRITDYTVTEMNSIFTFARLKAPALAAYAGEWATRDILKQYTKNLNGGEGQGEDVGEGQDQDQDQDGEDEDVEEEEEEDDEEDEDEDEDDEDA</sequence>
<organism evidence="2 3">
    <name type="scientific">Calocera cornea HHB12733</name>
    <dbReference type="NCBI Taxonomy" id="1353952"/>
    <lineage>
        <taxon>Eukaryota</taxon>
        <taxon>Fungi</taxon>
        <taxon>Dikarya</taxon>
        <taxon>Basidiomycota</taxon>
        <taxon>Agaricomycotina</taxon>
        <taxon>Dacrymycetes</taxon>
        <taxon>Dacrymycetales</taxon>
        <taxon>Dacrymycetaceae</taxon>
        <taxon>Calocera</taxon>
    </lineage>
</organism>